<protein>
    <recommendedName>
        <fullName evidence="3">dihydrofolate reductase</fullName>
        <ecNumber evidence="3">1.5.1.3</ecNumber>
    </recommendedName>
</protein>
<comment type="similarity">
    <text evidence="2 8">Belongs to the dihydrofolate reductase family.</text>
</comment>
<dbReference type="InterPro" id="IPR012259">
    <property type="entry name" value="DHFR"/>
</dbReference>
<dbReference type="RefSeq" id="WP_221557423.1">
    <property type="nucleotide sequence ID" value="NZ_JAIGNO010000003.1"/>
</dbReference>
<dbReference type="Pfam" id="PF00186">
    <property type="entry name" value="DHFR_1"/>
    <property type="match status" value="1"/>
</dbReference>
<dbReference type="SUPFAM" id="SSF53597">
    <property type="entry name" value="Dihydrofolate reductase-like"/>
    <property type="match status" value="1"/>
</dbReference>
<dbReference type="EMBL" id="JAIGNO010000003">
    <property type="protein sequence ID" value="MBX7482326.1"/>
    <property type="molecule type" value="Genomic_DNA"/>
</dbReference>
<evidence type="ECO:0000256" key="6">
    <source>
        <dbReference type="ARBA" id="ARBA00023002"/>
    </source>
</evidence>
<keyword evidence="4" id="KW-0554">One-carbon metabolism</keyword>
<keyword evidence="5" id="KW-0521">NADP</keyword>
<feature type="domain" description="DHFR" evidence="10">
    <location>
        <begin position="3"/>
        <end position="169"/>
    </location>
</feature>
<evidence type="ECO:0000256" key="7">
    <source>
        <dbReference type="ARBA" id="ARBA00025067"/>
    </source>
</evidence>
<name>A0ABS7J7N6_9SPHN</name>
<feature type="region of interest" description="Disordered" evidence="9">
    <location>
        <begin position="191"/>
        <end position="217"/>
    </location>
</feature>
<proteinExistence type="inferred from homology"/>
<dbReference type="Gene3D" id="3.40.430.10">
    <property type="entry name" value="Dihydrofolate Reductase, subunit A"/>
    <property type="match status" value="1"/>
</dbReference>
<comment type="function">
    <text evidence="7">Key enzyme in folate metabolism. Catalyzes an essential reaction for de novo glycine and purine synthesis, and for DNA precursor synthesis.</text>
</comment>
<dbReference type="InterPro" id="IPR001796">
    <property type="entry name" value="DHFR_dom"/>
</dbReference>
<accession>A0ABS7J7N6</accession>
<evidence type="ECO:0000256" key="9">
    <source>
        <dbReference type="SAM" id="MobiDB-lite"/>
    </source>
</evidence>
<dbReference type="EC" id="1.5.1.3" evidence="3"/>
<feature type="compositionally biased region" description="Basic residues" evidence="9">
    <location>
        <begin position="191"/>
        <end position="207"/>
    </location>
</feature>
<comment type="pathway">
    <text evidence="1">Cofactor biosynthesis; tetrahydrofolate biosynthesis; 5,6,7,8-tetrahydrofolate from 7,8-dihydrofolate: step 1/1.</text>
</comment>
<dbReference type="PANTHER" id="PTHR48069">
    <property type="entry name" value="DIHYDROFOLATE REDUCTASE"/>
    <property type="match status" value="1"/>
</dbReference>
<sequence>MTTLTSIVAVGLDGAIGIQNRLPWRLKSDLRFFKSKTKQNVIIMGRKTYDSLGSCLPDRENLVLSHTPSLFPDHEGCHHVHSIAEALFAREKWVGKEAFVIGGAQTYSQFAPYVDRYLLTIVNARFPLADAFFDQSIFGEESDWDRRELEVERVPSEGADEFDFQVFELKHKASNEVEARRAKIVADFQRRNHLSKPKLPPKSRRATKTGEPLKLFA</sequence>
<dbReference type="PANTHER" id="PTHR48069:SF3">
    <property type="entry name" value="DIHYDROFOLATE REDUCTASE"/>
    <property type="match status" value="1"/>
</dbReference>
<evidence type="ECO:0000256" key="3">
    <source>
        <dbReference type="ARBA" id="ARBA00012856"/>
    </source>
</evidence>
<evidence type="ECO:0000256" key="8">
    <source>
        <dbReference type="RuleBase" id="RU004474"/>
    </source>
</evidence>
<keyword evidence="6" id="KW-0560">Oxidoreductase</keyword>
<dbReference type="PRINTS" id="PR00070">
    <property type="entry name" value="DHFR"/>
</dbReference>
<gene>
    <name evidence="11" type="ORF">K3174_07260</name>
</gene>
<dbReference type="PROSITE" id="PS00075">
    <property type="entry name" value="DHFR_1"/>
    <property type="match status" value="1"/>
</dbReference>
<dbReference type="InterPro" id="IPR024072">
    <property type="entry name" value="DHFR-like_dom_sf"/>
</dbReference>
<dbReference type="PROSITE" id="PS51330">
    <property type="entry name" value="DHFR_2"/>
    <property type="match status" value="1"/>
</dbReference>
<comment type="caution">
    <text evidence="11">The sequence shown here is derived from an EMBL/GenBank/DDBJ whole genome shotgun (WGS) entry which is preliminary data.</text>
</comment>
<evidence type="ECO:0000313" key="12">
    <source>
        <dbReference type="Proteomes" id="UP000755104"/>
    </source>
</evidence>
<evidence type="ECO:0000256" key="4">
    <source>
        <dbReference type="ARBA" id="ARBA00022563"/>
    </source>
</evidence>
<organism evidence="11 12">
    <name type="scientific">Qipengyuania qiaonensis</name>
    <dbReference type="NCBI Taxonomy" id="2867240"/>
    <lineage>
        <taxon>Bacteria</taxon>
        <taxon>Pseudomonadati</taxon>
        <taxon>Pseudomonadota</taxon>
        <taxon>Alphaproteobacteria</taxon>
        <taxon>Sphingomonadales</taxon>
        <taxon>Erythrobacteraceae</taxon>
        <taxon>Qipengyuania</taxon>
    </lineage>
</organism>
<evidence type="ECO:0000313" key="11">
    <source>
        <dbReference type="EMBL" id="MBX7482326.1"/>
    </source>
</evidence>
<evidence type="ECO:0000259" key="10">
    <source>
        <dbReference type="PROSITE" id="PS51330"/>
    </source>
</evidence>
<reference evidence="11 12" key="1">
    <citation type="submission" date="2021-08" db="EMBL/GenBank/DDBJ databases">
        <title>Comparative Genomics Analysis of the Genus Qipengyuania Reveals Extensive Genetic Diversity and Metabolic Versatility, Including the Description of Fifteen Novel Species.</title>
        <authorList>
            <person name="Liu Y."/>
        </authorList>
    </citation>
    <scope>NUCLEOTIDE SEQUENCE [LARGE SCALE GENOMIC DNA]</scope>
    <source>
        <strain evidence="11 12">6D47A</strain>
    </source>
</reference>
<keyword evidence="12" id="KW-1185">Reference proteome</keyword>
<evidence type="ECO:0000256" key="5">
    <source>
        <dbReference type="ARBA" id="ARBA00022857"/>
    </source>
</evidence>
<dbReference type="Proteomes" id="UP000755104">
    <property type="component" value="Unassembled WGS sequence"/>
</dbReference>
<dbReference type="CDD" id="cd00209">
    <property type="entry name" value="DHFR"/>
    <property type="match status" value="1"/>
</dbReference>
<evidence type="ECO:0000256" key="2">
    <source>
        <dbReference type="ARBA" id="ARBA00009539"/>
    </source>
</evidence>
<evidence type="ECO:0000256" key="1">
    <source>
        <dbReference type="ARBA" id="ARBA00004903"/>
    </source>
</evidence>
<dbReference type="InterPro" id="IPR017925">
    <property type="entry name" value="DHFR_CS"/>
</dbReference>